<evidence type="ECO:0000256" key="4">
    <source>
        <dbReference type="ARBA" id="ARBA00023216"/>
    </source>
</evidence>
<keyword evidence="1 6" id="KW-0479">Metal-binding</keyword>
<dbReference type="Pfam" id="PF00191">
    <property type="entry name" value="Annexin"/>
    <property type="match status" value="4"/>
</dbReference>
<gene>
    <name evidence="8" type="primary">LOC104600110</name>
</gene>
<dbReference type="InterPro" id="IPR001464">
    <property type="entry name" value="Annexin"/>
</dbReference>
<evidence type="ECO:0000256" key="5">
    <source>
        <dbReference type="ARBA" id="ARBA00023302"/>
    </source>
</evidence>
<evidence type="ECO:0000313" key="8">
    <source>
        <dbReference type="RefSeq" id="XP_010261245.1"/>
    </source>
</evidence>
<dbReference type="GO" id="GO:0009409">
    <property type="term" value="P:response to cold"/>
    <property type="evidence" value="ECO:0000318"/>
    <property type="project" value="GO_Central"/>
</dbReference>
<dbReference type="PRINTS" id="PR01814">
    <property type="entry name" value="ANNEXINPLANT"/>
</dbReference>
<dbReference type="SUPFAM" id="SSF47874">
    <property type="entry name" value="Annexin"/>
    <property type="match status" value="1"/>
</dbReference>
<dbReference type="AlphaFoldDB" id="A0A1U8A834"/>
<dbReference type="InterPro" id="IPR037104">
    <property type="entry name" value="Annexin_sf"/>
</dbReference>
<dbReference type="OrthoDB" id="37886at2759"/>
<dbReference type="GO" id="GO:0001786">
    <property type="term" value="F:phosphatidylserine binding"/>
    <property type="evidence" value="ECO:0000318"/>
    <property type="project" value="GO_Central"/>
</dbReference>
<dbReference type="Proteomes" id="UP000189703">
    <property type="component" value="Unplaced"/>
</dbReference>
<feature type="binding site" evidence="6">
    <location>
        <position position="298"/>
    </location>
    <ligand>
        <name>Ca(2+)</name>
        <dbReference type="ChEBI" id="CHEBI:29108"/>
        <label>3</label>
    </ligand>
</feature>
<dbReference type="Gene3D" id="1.10.220.10">
    <property type="entry name" value="Annexin"/>
    <property type="match status" value="4"/>
</dbReference>
<dbReference type="GO" id="GO:0005509">
    <property type="term" value="F:calcium ion binding"/>
    <property type="evidence" value="ECO:0007669"/>
    <property type="project" value="InterPro"/>
</dbReference>
<dbReference type="SMART" id="SM00335">
    <property type="entry name" value="ANX"/>
    <property type="match status" value="4"/>
</dbReference>
<dbReference type="RefSeq" id="XP_010261245.1">
    <property type="nucleotide sequence ID" value="XM_010262943.2"/>
</dbReference>
<dbReference type="eggNOG" id="KOG0819">
    <property type="taxonomic scope" value="Eukaryota"/>
</dbReference>
<keyword evidence="7" id="KW-1185">Reference proteome</keyword>
<dbReference type="GO" id="GO:0009408">
    <property type="term" value="P:response to heat"/>
    <property type="evidence" value="ECO:0000318"/>
    <property type="project" value="GO_Central"/>
</dbReference>
<feature type="binding site" evidence="6">
    <location>
        <position position="22"/>
    </location>
    <ligand>
        <name>Ca(2+)</name>
        <dbReference type="ChEBI" id="CHEBI:29108"/>
        <label>1</label>
    </ligand>
</feature>
<feature type="binding site" evidence="6">
    <location>
        <position position="26"/>
    </location>
    <ligand>
        <name>Ca(2+)</name>
        <dbReference type="ChEBI" id="CHEBI:29108"/>
        <label>1</label>
    </ligand>
</feature>
<protein>
    <submittedName>
        <fullName evidence="8">Annexin D6-like</fullName>
    </submittedName>
</protein>
<keyword evidence="4" id="KW-0041">Annexin</keyword>
<dbReference type="GO" id="GO:0005737">
    <property type="term" value="C:cytoplasm"/>
    <property type="evidence" value="ECO:0000318"/>
    <property type="project" value="GO_Central"/>
</dbReference>
<accession>A0A1U8A834</accession>
<dbReference type="GO" id="GO:0005886">
    <property type="term" value="C:plasma membrane"/>
    <property type="evidence" value="ECO:0000318"/>
    <property type="project" value="GO_Central"/>
</dbReference>
<keyword evidence="2" id="KW-0677">Repeat</keyword>
<dbReference type="PROSITE" id="PS51897">
    <property type="entry name" value="ANNEXIN_2"/>
    <property type="match status" value="2"/>
</dbReference>
<dbReference type="InterPro" id="IPR009118">
    <property type="entry name" value="AnnexinD_plant"/>
</dbReference>
<name>A0A1U8A834_NELNU</name>
<dbReference type="InterPro" id="IPR018502">
    <property type="entry name" value="Annexin_repeat"/>
</dbReference>
<dbReference type="GO" id="GO:0009651">
    <property type="term" value="P:response to salt stress"/>
    <property type="evidence" value="ECO:0000318"/>
    <property type="project" value="GO_Central"/>
</dbReference>
<evidence type="ECO:0000313" key="7">
    <source>
        <dbReference type="Proteomes" id="UP000189703"/>
    </source>
</evidence>
<evidence type="ECO:0000256" key="3">
    <source>
        <dbReference type="ARBA" id="ARBA00022837"/>
    </source>
</evidence>
<evidence type="ECO:0000256" key="6">
    <source>
        <dbReference type="PIRSR" id="PIRSR609118-1"/>
    </source>
</evidence>
<evidence type="ECO:0000256" key="1">
    <source>
        <dbReference type="ARBA" id="ARBA00022723"/>
    </source>
</evidence>
<reference evidence="8" key="1">
    <citation type="submission" date="2025-08" db="UniProtKB">
        <authorList>
            <consortium name="RefSeq"/>
        </authorList>
    </citation>
    <scope>IDENTIFICATION</scope>
</reference>
<sequence length="326" mass="37473">MDYSTQISRKYEQDCQHLHCCFSGNGVTKDGKLIEILTHRNFQEYKLIRQTYIALYNQDLLHFLFTSQRNNPSSRLVYLRMSEPQERDAEIVRFALFGGDVDLSTLTEIVCTRPSKDLHSIKQAYRPRYNSDLEHDVSLKIGGGFREILLAFLRSSHHYSGKVDMSMAMCDAKTLYEAMESGKSVDERTIITLLSQRNVEQIKAILISYKQLYGHEFSKSLKRNKCGNFGKELRIAIRSMQYPEKYFAKQLRRTWKNNGTQEVLIRTIVTRSGIDIGDINNTFIAKTGWSLENLIRREFKPTGRNSKTDGALGLVVECLIGLVNGC</sequence>
<dbReference type="GO" id="GO:0009414">
    <property type="term" value="P:response to water deprivation"/>
    <property type="evidence" value="ECO:0000318"/>
    <property type="project" value="GO_Central"/>
</dbReference>
<dbReference type="KEGG" id="nnu:104600110"/>
<dbReference type="OMA" id="CGQFGKE"/>
<feature type="binding site" evidence="6">
    <location>
        <position position="259"/>
    </location>
    <ligand>
        <name>Ca(2+)</name>
        <dbReference type="ChEBI" id="CHEBI:29108"/>
        <label>1</label>
    </ligand>
</feature>
<keyword evidence="3 6" id="KW-0106">Calcium</keyword>
<proteinExistence type="predicted"/>
<feature type="binding site" evidence="6">
    <location>
        <position position="24"/>
    </location>
    <ligand>
        <name>Ca(2+)</name>
        <dbReference type="ChEBI" id="CHEBI:29108"/>
        <label>1</label>
    </ligand>
</feature>
<keyword evidence="5" id="KW-0111">Calcium/phospholipid-binding</keyword>
<dbReference type="GO" id="GO:0005544">
    <property type="term" value="F:calcium-dependent phospholipid binding"/>
    <property type="evidence" value="ECO:0000318"/>
    <property type="project" value="GO_Central"/>
</dbReference>
<evidence type="ECO:0000256" key="2">
    <source>
        <dbReference type="ARBA" id="ARBA00022737"/>
    </source>
</evidence>
<organism evidence="7 8">
    <name type="scientific">Nelumbo nucifera</name>
    <name type="common">Sacred lotus</name>
    <dbReference type="NCBI Taxonomy" id="4432"/>
    <lineage>
        <taxon>Eukaryota</taxon>
        <taxon>Viridiplantae</taxon>
        <taxon>Streptophyta</taxon>
        <taxon>Embryophyta</taxon>
        <taxon>Tracheophyta</taxon>
        <taxon>Spermatophyta</taxon>
        <taxon>Magnoliopsida</taxon>
        <taxon>Proteales</taxon>
        <taxon>Nelumbonaceae</taxon>
        <taxon>Nelumbo</taxon>
    </lineage>
</organism>
<dbReference type="PANTHER" id="PTHR10502">
    <property type="entry name" value="ANNEXIN"/>
    <property type="match status" value="1"/>
</dbReference>
<dbReference type="PANTHER" id="PTHR10502:SF207">
    <property type="entry name" value="OS09G0368850 PROTEIN"/>
    <property type="match status" value="1"/>
</dbReference>
<dbReference type="PRINTS" id="PR00196">
    <property type="entry name" value="ANNEXIN"/>
</dbReference>
<dbReference type="GeneID" id="104600110"/>